<dbReference type="PROSITE" id="PS51300">
    <property type="entry name" value="NIRD"/>
    <property type="match status" value="1"/>
</dbReference>
<dbReference type="CDD" id="cd03529">
    <property type="entry name" value="Rieske_NirD"/>
    <property type="match status" value="1"/>
</dbReference>
<dbReference type="InterPro" id="IPR036922">
    <property type="entry name" value="Rieske_2Fe-2S_sf"/>
</dbReference>
<evidence type="ECO:0000313" key="5">
    <source>
        <dbReference type="Proteomes" id="UP000198854"/>
    </source>
</evidence>
<dbReference type="PANTHER" id="PTHR40562:SF1">
    <property type="entry name" value="NITRITE REDUCTASE (NADH) SMALL SUBUNIT"/>
    <property type="match status" value="1"/>
</dbReference>
<dbReference type="Pfam" id="PF13806">
    <property type="entry name" value="Rieske_2"/>
    <property type="match status" value="1"/>
</dbReference>
<keyword evidence="5" id="KW-1185">Reference proteome</keyword>
<dbReference type="OrthoDB" id="516687at2"/>
<evidence type="ECO:0000256" key="1">
    <source>
        <dbReference type="ARBA" id="ARBA00023002"/>
    </source>
</evidence>
<keyword evidence="1" id="KW-0560">Oxidoreductase</keyword>
<dbReference type="STRING" id="861298.SAMN04488136_106119"/>
<evidence type="ECO:0000256" key="2">
    <source>
        <dbReference type="ARBA" id="ARBA00023063"/>
    </source>
</evidence>
<evidence type="ECO:0000313" key="4">
    <source>
        <dbReference type="EMBL" id="SDH01403.1"/>
    </source>
</evidence>
<keyword evidence="2" id="KW-0534">Nitrate assimilation</keyword>
<dbReference type="PANTHER" id="PTHR40562">
    <property type="match status" value="1"/>
</dbReference>
<dbReference type="GO" id="GO:0051537">
    <property type="term" value="F:2 iron, 2 sulfur cluster binding"/>
    <property type="evidence" value="ECO:0007669"/>
    <property type="project" value="InterPro"/>
</dbReference>
<reference evidence="4 5" key="1">
    <citation type="submission" date="2016-10" db="EMBL/GenBank/DDBJ databases">
        <authorList>
            <person name="de Groot N.N."/>
        </authorList>
    </citation>
    <scope>NUCLEOTIDE SEQUENCE [LARGE SCALE GENOMIC DNA]</scope>
    <source>
        <strain evidence="4 5">CGMCC 1.10228</strain>
    </source>
</reference>
<protein>
    <submittedName>
        <fullName evidence="4">Nitrite reductase (NADH) small subunit</fullName>
    </submittedName>
</protein>
<dbReference type="SUPFAM" id="SSF50022">
    <property type="entry name" value="ISP domain"/>
    <property type="match status" value="1"/>
</dbReference>
<sequence length="105" mass="11680">MSTCICSLDALAPYEGRVVLKDDIQIALFYVPQHGVFALQNWDPIGHANVLARGIIGDQKGQLCVASPLYKQHFALLSGQCLEQPDTQLDTWRAEIKDGQVWLDL</sequence>
<proteinExistence type="predicted"/>
<dbReference type="GO" id="GO:0008942">
    <property type="term" value="F:nitrite reductase [NAD(P)H] activity"/>
    <property type="evidence" value="ECO:0007669"/>
    <property type="project" value="InterPro"/>
</dbReference>
<dbReference type="EMBL" id="FNDD01000006">
    <property type="protein sequence ID" value="SDH01403.1"/>
    <property type="molecule type" value="Genomic_DNA"/>
</dbReference>
<dbReference type="AlphaFoldDB" id="A0A1G7YY19"/>
<gene>
    <name evidence="4" type="ORF">SAMN04488136_106119</name>
</gene>
<feature type="domain" description="Rieske-like [2Fe-2S]" evidence="3">
    <location>
        <begin position="4"/>
        <end position="103"/>
    </location>
</feature>
<dbReference type="RefSeq" id="WP_093271512.1">
    <property type="nucleotide sequence ID" value="NZ_FNDD01000006.1"/>
</dbReference>
<accession>A0A1G7YY19</accession>
<evidence type="ECO:0000259" key="3">
    <source>
        <dbReference type="Pfam" id="PF13806"/>
    </source>
</evidence>
<dbReference type="GO" id="GO:0042128">
    <property type="term" value="P:nitrate assimilation"/>
    <property type="evidence" value="ECO:0007669"/>
    <property type="project" value="UniProtKB-KW"/>
</dbReference>
<organism evidence="4 5">
    <name type="scientific">Vibrio xiamenensis</name>
    <dbReference type="NCBI Taxonomy" id="861298"/>
    <lineage>
        <taxon>Bacteria</taxon>
        <taxon>Pseudomonadati</taxon>
        <taxon>Pseudomonadota</taxon>
        <taxon>Gammaproteobacteria</taxon>
        <taxon>Vibrionales</taxon>
        <taxon>Vibrionaceae</taxon>
        <taxon>Vibrio</taxon>
    </lineage>
</organism>
<dbReference type="NCBIfam" id="TIGR02378">
    <property type="entry name" value="nirD_assim_sml"/>
    <property type="match status" value="1"/>
</dbReference>
<name>A0A1G7YY19_9VIBR</name>
<dbReference type="InterPro" id="IPR017881">
    <property type="entry name" value="NirD"/>
</dbReference>
<dbReference type="InterPro" id="IPR012748">
    <property type="entry name" value="Rieske-like_NirD"/>
</dbReference>
<dbReference type="Gene3D" id="2.102.10.10">
    <property type="entry name" value="Rieske [2Fe-2S] iron-sulphur domain"/>
    <property type="match status" value="1"/>
</dbReference>
<dbReference type="Proteomes" id="UP000198854">
    <property type="component" value="Unassembled WGS sequence"/>
</dbReference>